<evidence type="ECO:0000313" key="1">
    <source>
        <dbReference type="EMBL" id="ATQ77883.1"/>
    </source>
</evidence>
<name>A0A2D2DSC4_9BURK</name>
<dbReference type="RefSeq" id="WP_099880432.1">
    <property type="nucleotide sequence ID" value="NZ_CP024608.1"/>
</dbReference>
<dbReference type="KEGG" id="mass:CR152_27805"/>
<dbReference type="Proteomes" id="UP000229897">
    <property type="component" value="Chromosome"/>
</dbReference>
<dbReference type="OrthoDB" id="9981733at2"/>
<dbReference type="AlphaFoldDB" id="A0A2D2DSC4"/>
<accession>A0A2D2DSC4</accession>
<protein>
    <submittedName>
        <fullName evidence="1">Uncharacterized protein</fullName>
    </submittedName>
</protein>
<keyword evidence="2" id="KW-1185">Reference proteome</keyword>
<dbReference type="EMBL" id="CP024608">
    <property type="protein sequence ID" value="ATQ77883.1"/>
    <property type="molecule type" value="Genomic_DNA"/>
</dbReference>
<gene>
    <name evidence="1" type="ORF">CR152_27805</name>
</gene>
<proteinExistence type="predicted"/>
<organism evidence="1 2">
    <name type="scientific">Massilia violaceinigra</name>
    <dbReference type="NCBI Taxonomy" id="2045208"/>
    <lineage>
        <taxon>Bacteria</taxon>
        <taxon>Pseudomonadati</taxon>
        <taxon>Pseudomonadota</taxon>
        <taxon>Betaproteobacteria</taxon>
        <taxon>Burkholderiales</taxon>
        <taxon>Oxalobacteraceae</taxon>
        <taxon>Telluria group</taxon>
        <taxon>Massilia</taxon>
    </lineage>
</organism>
<reference evidence="1" key="1">
    <citation type="submission" date="2017-10" db="EMBL/GenBank/DDBJ databases">
        <title>Massilia psychrophilum sp. nov., a novel purple-pigmented bacterium isolated from Tianshan glacier, Xinjiang Municipality, China.</title>
        <authorList>
            <person name="Wang H."/>
        </authorList>
    </citation>
    <scope>NUCLEOTIDE SEQUENCE [LARGE SCALE GENOMIC DNA]</scope>
    <source>
        <strain evidence="1">B2</strain>
    </source>
</reference>
<sequence>MKAATITIDGKAIGFVARKAPHTGDDACKGCLFDKKHSLVCGMALALAHEVGQPGCGTEEVGFIYVEADPRQLVLDEEVLP</sequence>
<evidence type="ECO:0000313" key="2">
    <source>
        <dbReference type="Proteomes" id="UP000229897"/>
    </source>
</evidence>